<organism evidence="2 3">
    <name type="scientific">Knipowitschia caucasica</name>
    <name type="common">Caucasian dwarf goby</name>
    <name type="synonym">Pomatoschistus caucasicus</name>
    <dbReference type="NCBI Taxonomy" id="637954"/>
    <lineage>
        <taxon>Eukaryota</taxon>
        <taxon>Metazoa</taxon>
        <taxon>Chordata</taxon>
        <taxon>Craniata</taxon>
        <taxon>Vertebrata</taxon>
        <taxon>Euteleostomi</taxon>
        <taxon>Actinopterygii</taxon>
        <taxon>Neopterygii</taxon>
        <taxon>Teleostei</taxon>
        <taxon>Neoteleostei</taxon>
        <taxon>Acanthomorphata</taxon>
        <taxon>Gobiaria</taxon>
        <taxon>Gobiiformes</taxon>
        <taxon>Gobioidei</taxon>
        <taxon>Gobiidae</taxon>
        <taxon>Gobiinae</taxon>
        <taxon>Knipowitschia</taxon>
    </lineage>
</organism>
<dbReference type="InterPro" id="IPR012337">
    <property type="entry name" value="RNaseH-like_sf"/>
</dbReference>
<dbReference type="PROSITE" id="PS50994">
    <property type="entry name" value="INTEGRASE"/>
    <property type="match status" value="1"/>
</dbReference>
<feature type="domain" description="Integrase catalytic" evidence="1">
    <location>
        <begin position="32"/>
        <end position="119"/>
    </location>
</feature>
<dbReference type="PANTHER" id="PTHR37984">
    <property type="entry name" value="PROTEIN CBG26694"/>
    <property type="match status" value="1"/>
</dbReference>
<keyword evidence="3" id="KW-1185">Reference proteome</keyword>
<evidence type="ECO:0000313" key="3">
    <source>
        <dbReference type="Proteomes" id="UP001497482"/>
    </source>
</evidence>
<name>A0AAV2L761_KNICA</name>
<gene>
    <name evidence="2" type="ORF">KC01_LOCUS26644</name>
</gene>
<evidence type="ECO:0000313" key="2">
    <source>
        <dbReference type="EMBL" id="CAL1598228.1"/>
    </source>
</evidence>
<dbReference type="Gene3D" id="3.30.420.10">
    <property type="entry name" value="Ribonuclease H-like superfamily/Ribonuclease H"/>
    <property type="match status" value="1"/>
</dbReference>
<protein>
    <recommendedName>
        <fullName evidence="1">Integrase catalytic domain-containing protein</fullName>
    </recommendedName>
</protein>
<reference evidence="2 3" key="1">
    <citation type="submission" date="2024-04" db="EMBL/GenBank/DDBJ databases">
        <authorList>
            <person name="Waldvogel A.-M."/>
            <person name="Schoenle A."/>
        </authorList>
    </citation>
    <scope>NUCLEOTIDE SEQUENCE [LARGE SCALE GENOMIC DNA]</scope>
</reference>
<evidence type="ECO:0000259" key="1">
    <source>
        <dbReference type="PROSITE" id="PS50994"/>
    </source>
</evidence>
<dbReference type="Proteomes" id="UP001497482">
    <property type="component" value="Chromosome 22"/>
</dbReference>
<sequence>MTIDIDNWVGECDKCQRKGKPLAVVLPLENIKGREFVNELNNELCTLLHIERSVTAAYHPQTNGLDEKTNHNIKQALTTLVNDRQNNWDTYLKGVLFALRSKVHTSAKQTPFRLLYGREAVFPAELPVHVPLSITLPEEATYNACIEGREEEMKTTHSKAEQKMAQAHEKQRLAYAKKTLKKYRAVSYSIGQEVLLFNMRKKGRKGGRIEPDFSGPYTIEAINGKLATLANLKGVTLNSKYSLDHLKPYKQRRPKSDYSTNKSRITIDGKLSPDKNYCCKYPINALVKLGKESEETQRLNILSVVEMSAVLG</sequence>
<dbReference type="PANTHER" id="PTHR37984:SF5">
    <property type="entry name" value="PROTEIN NYNRIN-LIKE"/>
    <property type="match status" value="1"/>
</dbReference>
<proteinExistence type="predicted"/>
<dbReference type="GO" id="GO:0015074">
    <property type="term" value="P:DNA integration"/>
    <property type="evidence" value="ECO:0007669"/>
    <property type="project" value="InterPro"/>
</dbReference>
<dbReference type="GO" id="GO:0003676">
    <property type="term" value="F:nucleic acid binding"/>
    <property type="evidence" value="ECO:0007669"/>
    <property type="project" value="InterPro"/>
</dbReference>
<dbReference type="InterPro" id="IPR036397">
    <property type="entry name" value="RNaseH_sf"/>
</dbReference>
<dbReference type="SUPFAM" id="SSF53098">
    <property type="entry name" value="Ribonuclease H-like"/>
    <property type="match status" value="1"/>
</dbReference>
<dbReference type="InterPro" id="IPR001584">
    <property type="entry name" value="Integrase_cat-core"/>
</dbReference>
<dbReference type="AlphaFoldDB" id="A0AAV2L761"/>
<dbReference type="InterPro" id="IPR050951">
    <property type="entry name" value="Retrovirus_Pol_polyprotein"/>
</dbReference>
<dbReference type="EMBL" id="OZ035844">
    <property type="protein sequence ID" value="CAL1598228.1"/>
    <property type="molecule type" value="Genomic_DNA"/>
</dbReference>
<accession>A0AAV2L761</accession>